<organism evidence="3 4">
    <name type="scientific">Gymnopus androsaceus JB14</name>
    <dbReference type="NCBI Taxonomy" id="1447944"/>
    <lineage>
        <taxon>Eukaryota</taxon>
        <taxon>Fungi</taxon>
        <taxon>Dikarya</taxon>
        <taxon>Basidiomycota</taxon>
        <taxon>Agaricomycotina</taxon>
        <taxon>Agaricomycetes</taxon>
        <taxon>Agaricomycetidae</taxon>
        <taxon>Agaricales</taxon>
        <taxon>Marasmiineae</taxon>
        <taxon>Omphalotaceae</taxon>
        <taxon>Gymnopus</taxon>
    </lineage>
</organism>
<gene>
    <name evidence="3" type="ORF">BT96DRAFT_977052</name>
</gene>
<dbReference type="OrthoDB" id="3147752at2759"/>
<feature type="coiled-coil region" evidence="1">
    <location>
        <begin position="220"/>
        <end position="247"/>
    </location>
</feature>
<keyword evidence="1" id="KW-0175">Coiled coil</keyword>
<feature type="region of interest" description="Disordered" evidence="2">
    <location>
        <begin position="168"/>
        <end position="198"/>
    </location>
</feature>
<feature type="compositionally biased region" description="Basic and acidic residues" evidence="2">
    <location>
        <begin position="71"/>
        <end position="128"/>
    </location>
</feature>
<name>A0A6A4HJY3_9AGAR</name>
<feature type="region of interest" description="Disordered" evidence="2">
    <location>
        <begin position="546"/>
        <end position="569"/>
    </location>
</feature>
<proteinExistence type="predicted"/>
<feature type="compositionally biased region" description="Basic and acidic residues" evidence="2">
    <location>
        <begin position="22"/>
        <end position="31"/>
    </location>
</feature>
<keyword evidence="4" id="KW-1185">Reference proteome</keyword>
<feature type="compositionally biased region" description="Basic and acidic residues" evidence="2">
    <location>
        <begin position="38"/>
        <end position="59"/>
    </location>
</feature>
<dbReference type="Proteomes" id="UP000799118">
    <property type="component" value="Unassembled WGS sequence"/>
</dbReference>
<sequence>MLSTFFNSLSSKPSDSSSMHTTPDKRFRPEEGTTSDRSISEKHLRSSGTKEENRRRDKGSSSNRVYPESPGFRDHSRYRDYDSRDDKKHDLSGYRDDSRDDQKKHSISDARSKDETKEIQHRDNESRSQLRQSPVEIPDSPSDIDARMPDIHDLVDKRVTDDRMVVDSDATAHHQSKTSTGHHREREHRVKQSSQTQEVQRLQGYTQSLEHQLREAHRGIQARENHIRDLQHRLSNAQNEIQHYRAQEIHSQELLDARRRELQGAQTFLNTTDSYSGADIIEMVRTLNSEILQAAAFVTDTIEAFPPEPLEARVGRDEFREARKAAVDLLGKEATRFLSQDVAEEEAVMVVQVALQAGLCHLSRSVLNLWANSKSFSDGLDKVYAGIREQQGQAQVVAGTWRSLTRTRTKRPMYEKEKSGWRDSMVESVKAILVVAGWWPNDAEAVHSLIRERISAIFSLLPRLDEAMNERITSTQMALCVPRSGVNFDVETMENEDGEESSSGVVLFVSDMGLKKIDRDVSSGKDLDTILLKPKVLLREAFMAQSEGASQRAEVKEGQASPSKERYRS</sequence>
<dbReference type="AlphaFoldDB" id="A0A6A4HJY3"/>
<feature type="compositionally biased region" description="Basic and acidic residues" evidence="2">
    <location>
        <begin position="553"/>
        <end position="569"/>
    </location>
</feature>
<evidence type="ECO:0000313" key="4">
    <source>
        <dbReference type="Proteomes" id="UP000799118"/>
    </source>
</evidence>
<evidence type="ECO:0000256" key="1">
    <source>
        <dbReference type="SAM" id="Coils"/>
    </source>
</evidence>
<evidence type="ECO:0000313" key="3">
    <source>
        <dbReference type="EMBL" id="KAE9397394.1"/>
    </source>
</evidence>
<dbReference type="EMBL" id="ML769498">
    <property type="protein sequence ID" value="KAE9397394.1"/>
    <property type="molecule type" value="Genomic_DNA"/>
</dbReference>
<evidence type="ECO:0000256" key="2">
    <source>
        <dbReference type="SAM" id="MobiDB-lite"/>
    </source>
</evidence>
<protein>
    <submittedName>
        <fullName evidence="3">Uncharacterized protein</fullName>
    </submittedName>
</protein>
<feature type="compositionally biased region" description="Low complexity" evidence="2">
    <location>
        <begin position="8"/>
        <end position="18"/>
    </location>
</feature>
<reference evidence="3" key="1">
    <citation type="journal article" date="2019" name="Environ. Microbiol.">
        <title>Fungal ecological strategies reflected in gene transcription - a case study of two litter decomposers.</title>
        <authorList>
            <person name="Barbi F."/>
            <person name="Kohler A."/>
            <person name="Barry K."/>
            <person name="Baskaran P."/>
            <person name="Daum C."/>
            <person name="Fauchery L."/>
            <person name="Ihrmark K."/>
            <person name="Kuo A."/>
            <person name="LaButti K."/>
            <person name="Lipzen A."/>
            <person name="Morin E."/>
            <person name="Grigoriev I.V."/>
            <person name="Henrissat B."/>
            <person name="Lindahl B."/>
            <person name="Martin F."/>
        </authorList>
    </citation>
    <scope>NUCLEOTIDE SEQUENCE</scope>
    <source>
        <strain evidence="3">JB14</strain>
    </source>
</reference>
<accession>A0A6A4HJY3</accession>
<feature type="region of interest" description="Disordered" evidence="2">
    <location>
        <begin position="1"/>
        <end position="149"/>
    </location>
</feature>